<accession>A0A8H7DBW8</accession>
<gene>
    <name evidence="5" type="ORF">MSAN_00897100</name>
</gene>
<dbReference type="SMART" id="SM00248">
    <property type="entry name" value="ANK"/>
    <property type="match status" value="4"/>
</dbReference>
<evidence type="ECO:0000313" key="6">
    <source>
        <dbReference type="Proteomes" id="UP000623467"/>
    </source>
</evidence>
<evidence type="ECO:0000313" key="5">
    <source>
        <dbReference type="EMBL" id="KAF7366403.1"/>
    </source>
</evidence>
<evidence type="ECO:0000256" key="2">
    <source>
        <dbReference type="ARBA" id="ARBA00023043"/>
    </source>
</evidence>
<keyword evidence="5" id="KW-0808">Transferase</keyword>
<dbReference type="InterPro" id="IPR002110">
    <property type="entry name" value="Ankyrin_rpt"/>
</dbReference>
<evidence type="ECO:0000256" key="4">
    <source>
        <dbReference type="SAM" id="MobiDB-lite"/>
    </source>
</evidence>
<keyword evidence="5" id="KW-0723">Serine/threonine-protein kinase</keyword>
<dbReference type="InterPro" id="IPR050745">
    <property type="entry name" value="Multifunctional_regulatory"/>
</dbReference>
<name>A0A8H7DBW8_9AGAR</name>
<dbReference type="Proteomes" id="UP000623467">
    <property type="component" value="Unassembled WGS sequence"/>
</dbReference>
<organism evidence="5 6">
    <name type="scientific">Mycena sanguinolenta</name>
    <dbReference type="NCBI Taxonomy" id="230812"/>
    <lineage>
        <taxon>Eukaryota</taxon>
        <taxon>Fungi</taxon>
        <taxon>Dikarya</taxon>
        <taxon>Basidiomycota</taxon>
        <taxon>Agaricomycotina</taxon>
        <taxon>Agaricomycetes</taxon>
        <taxon>Agaricomycetidae</taxon>
        <taxon>Agaricales</taxon>
        <taxon>Marasmiineae</taxon>
        <taxon>Mycenaceae</taxon>
        <taxon>Mycena</taxon>
    </lineage>
</organism>
<dbReference type="PROSITE" id="PS50088">
    <property type="entry name" value="ANK_REPEAT"/>
    <property type="match status" value="1"/>
</dbReference>
<feature type="repeat" description="ANK" evidence="3">
    <location>
        <begin position="249"/>
        <end position="281"/>
    </location>
</feature>
<dbReference type="GO" id="GO:0004674">
    <property type="term" value="F:protein serine/threonine kinase activity"/>
    <property type="evidence" value="ECO:0007669"/>
    <property type="project" value="UniProtKB-KW"/>
</dbReference>
<keyword evidence="2 3" id="KW-0040">ANK repeat</keyword>
<protein>
    <submittedName>
        <fullName evidence="5">Non-specific serine/threonine protein kinase</fullName>
    </submittedName>
</protein>
<evidence type="ECO:0000256" key="3">
    <source>
        <dbReference type="PROSITE-ProRule" id="PRU00023"/>
    </source>
</evidence>
<reference evidence="5" key="1">
    <citation type="submission" date="2020-05" db="EMBL/GenBank/DDBJ databases">
        <title>Mycena genomes resolve the evolution of fungal bioluminescence.</title>
        <authorList>
            <person name="Tsai I.J."/>
        </authorList>
    </citation>
    <scope>NUCLEOTIDE SEQUENCE</scope>
    <source>
        <strain evidence="5">160909Yilan</strain>
    </source>
</reference>
<dbReference type="Gene3D" id="1.25.40.20">
    <property type="entry name" value="Ankyrin repeat-containing domain"/>
    <property type="match status" value="2"/>
</dbReference>
<dbReference type="InterPro" id="IPR036770">
    <property type="entry name" value="Ankyrin_rpt-contain_sf"/>
</dbReference>
<keyword evidence="6" id="KW-1185">Reference proteome</keyword>
<dbReference type="EMBL" id="JACAZH010000006">
    <property type="protein sequence ID" value="KAF7366403.1"/>
    <property type="molecule type" value="Genomic_DNA"/>
</dbReference>
<evidence type="ECO:0000256" key="1">
    <source>
        <dbReference type="ARBA" id="ARBA00022737"/>
    </source>
</evidence>
<comment type="caution">
    <text evidence="5">The sequence shown here is derived from an EMBL/GenBank/DDBJ whole genome shotgun (WGS) entry which is preliminary data.</text>
</comment>
<keyword evidence="1" id="KW-0677">Repeat</keyword>
<feature type="region of interest" description="Disordered" evidence="4">
    <location>
        <begin position="304"/>
        <end position="332"/>
    </location>
</feature>
<dbReference type="AlphaFoldDB" id="A0A8H7DBW8"/>
<sequence length="332" mass="35992">MSKDTMARLAELPSELVLHTVSFLTREIVLDPMVRPDFELGKLELVPDLPSVNALSRTNSVFHNTLNHTLYQLCASVESLGKLALLFAVEHNSEAAFDKLVAAGVSVDGEFKFQFRLAGPDLLGLLHIAAGLGSSLIVRKLLQMYGPETLERVHVRHRGWDMSALDYAVVEGHMETVRVLAPMSILAASSSSSSSIAVDVSHERIQAHKEYLGKALVTCVARNSSGEKIAICEYLLSEGADVNTLDPRYGRSSLSNATVNDSLATMQLLLTAGADPNLGDKYGVVPLFWARNVPAAQALLERRRAHPRHGQCGPQRAYASSAPARRGPPLPP</sequence>
<dbReference type="PANTHER" id="PTHR24189">
    <property type="entry name" value="MYOTROPHIN"/>
    <property type="match status" value="1"/>
</dbReference>
<dbReference type="OrthoDB" id="194358at2759"/>
<dbReference type="PANTHER" id="PTHR24189:SF50">
    <property type="entry name" value="ANKYRIN REPEAT AND SOCS BOX PROTEIN 2"/>
    <property type="match status" value="1"/>
</dbReference>
<keyword evidence="5" id="KW-0418">Kinase</keyword>
<dbReference type="SUPFAM" id="SSF48403">
    <property type="entry name" value="Ankyrin repeat"/>
    <property type="match status" value="1"/>
</dbReference>
<proteinExistence type="predicted"/>